<gene>
    <name evidence="2" type="ORF">BN1211_2070</name>
</gene>
<reference evidence="3" key="1">
    <citation type="journal article" date="2015" name="J. Biotechnol.">
        <title>The structure of the Cyberlindnera jadinii genome and its relation to Candida utilis analyzed by the occurrence of single nucleotide polymorphisms.</title>
        <authorList>
            <person name="Rupp O."/>
            <person name="Brinkrolf K."/>
            <person name="Buerth C."/>
            <person name="Kunigo M."/>
            <person name="Schneider J."/>
            <person name="Jaenicke S."/>
            <person name="Goesmann A."/>
            <person name="Puehler A."/>
            <person name="Jaeger K.-E."/>
            <person name="Ernst J.F."/>
        </authorList>
    </citation>
    <scope>NUCLEOTIDE SEQUENCE [LARGE SCALE GENOMIC DNA]</scope>
    <source>
        <strain evidence="3">ATCC 18201 / CBS 1600 / BCRC 20928 / JCM 3617 / NBRC 0987 / NRRL Y-1542</strain>
    </source>
</reference>
<dbReference type="EMBL" id="CDQK01000002">
    <property type="protein sequence ID" value="CEP21860.1"/>
    <property type="molecule type" value="Genomic_DNA"/>
</dbReference>
<evidence type="ECO:0000313" key="3">
    <source>
        <dbReference type="Proteomes" id="UP000038830"/>
    </source>
</evidence>
<name>A0A0H5C1V3_CYBJN</name>
<dbReference type="Pfam" id="PF10175">
    <property type="entry name" value="MPP6"/>
    <property type="match status" value="1"/>
</dbReference>
<organism evidence="2 3">
    <name type="scientific">Cyberlindnera jadinii (strain ATCC 18201 / CBS 1600 / BCRC 20928 / JCM 3617 / NBRC 0987 / NRRL Y-1542)</name>
    <name type="common">Torula yeast</name>
    <name type="synonym">Candida utilis</name>
    <dbReference type="NCBI Taxonomy" id="983966"/>
    <lineage>
        <taxon>Eukaryota</taxon>
        <taxon>Fungi</taxon>
        <taxon>Dikarya</taxon>
        <taxon>Ascomycota</taxon>
        <taxon>Saccharomycotina</taxon>
        <taxon>Saccharomycetes</taxon>
        <taxon>Phaffomycetales</taxon>
        <taxon>Phaffomycetaceae</taxon>
        <taxon>Cyberlindnera</taxon>
    </lineage>
</organism>
<feature type="region of interest" description="Disordered" evidence="1">
    <location>
        <begin position="81"/>
        <end position="154"/>
    </location>
</feature>
<evidence type="ECO:0000313" key="2">
    <source>
        <dbReference type="EMBL" id="CEP21860.1"/>
    </source>
</evidence>
<feature type="compositionally biased region" description="Basic and acidic residues" evidence="1">
    <location>
        <begin position="90"/>
        <end position="100"/>
    </location>
</feature>
<accession>A0A0H5C1V3</accession>
<dbReference type="Proteomes" id="UP000038830">
    <property type="component" value="Unassembled WGS sequence"/>
</dbReference>
<feature type="region of interest" description="Disordered" evidence="1">
    <location>
        <begin position="1"/>
        <end position="48"/>
    </location>
</feature>
<feature type="compositionally biased region" description="Basic and acidic residues" evidence="1">
    <location>
        <begin position="19"/>
        <end position="42"/>
    </location>
</feature>
<proteinExistence type="predicted"/>
<sequence length="154" mass="17851">MSEKKSKMSSNVLNMKFMKQAEIREEERQREDKESRLKDLSEWRTASSESLKKMLVSKNRQNPRMVGYQTVYEISNVGSPVVGRRTFNTGERKTKTKNLEDAAGGEGHNEQGDEDMVELDTLWKKDTSKTRSKSKRPLSDESPKKETKKRRSHP</sequence>
<evidence type="ECO:0008006" key="4">
    <source>
        <dbReference type="Google" id="ProtNLM"/>
    </source>
</evidence>
<dbReference type="AlphaFoldDB" id="A0A0H5C1V3"/>
<protein>
    <recommendedName>
        <fullName evidence="4">M-phase phosphoprotein 6</fullName>
    </recommendedName>
</protein>
<evidence type="ECO:0000256" key="1">
    <source>
        <dbReference type="SAM" id="MobiDB-lite"/>
    </source>
</evidence>